<feature type="transmembrane region" description="Helical" evidence="1">
    <location>
        <begin position="295"/>
        <end position="319"/>
    </location>
</feature>
<dbReference type="GO" id="GO:0016020">
    <property type="term" value="C:membrane"/>
    <property type="evidence" value="ECO:0007669"/>
    <property type="project" value="TreeGrafter"/>
</dbReference>
<evidence type="ECO:0000256" key="1">
    <source>
        <dbReference type="SAM" id="Phobius"/>
    </source>
</evidence>
<evidence type="ECO:0000313" key="2">
    <source>
        <dbReference type="EMBL" id="KAJ3446966.1"/>
    </source>
</evidence>
<dbReference type="Proteomes" id="UP001146793">
    <property type="component" value="Unassembled WGS sequence"/>
</dbReference>
<feature type="transmembrane region" description="Helical" evidence="1">
    <location>
        <begin position="185"/>
        <end position="205"/>
    </location>
</feature>
<dbReference type="InterPro" id="IPR037185">
    <property type="entry name" value="EmrE-like"/>
</dbReference>
<feature type="transmembrane region" description="Helical" evidence="1">
    <location>
        <begin position="54"/>
        <end position="74"/>
    </location>
</feature>
<comment type="caution">
    <text evidence="2">The sequence shown here is derived from an EMBL/GenBank/DDBJ whole genome shotgun (WGS) entry which is preliminary data.</text>
</comment>
<dbReference type="Pfam" id="PF16913">
    <property type="entry name" value="PUNUT"/>
    <property type="match status" value="1"/>
</dbReference>
<dbReference type="SUPFAM" id="SSF103481">
    <property type="entry name" value="Multidrug resistance efflux transporter EmrE"/>
    <property type="match status" value="1"/>
</dbReference>
<feature type="transmembrane region" description="Helical" evidence="1">
    <location>
        <begin position="331"/>
        <end position="349"/>
    </location>
</feature>
<dbReference type="PANTHER" id="PTHR13146">
    <property type="match status" value="1"/>
</dbReference>
<feature type="transmembrane region" description="Helical" evidence="1">
    <location>
        <begin position="12"/>
        <end position="34"/>
    </location>
</feature>
<feature type="transmembrane region" description="Helical" evidence="1">
    <location>
        <begin position="153"/>
        <end position="173"/>
    </location>
</feature>
<keyword evidence="1" id="KW-0812">Transmembrane</keyword>
<evidence type="ECO:0008006" key="4">
    <source>
        <dbReference type="Google" id="ProtNLM"/>
    </source>
</evidence>
<reference evidence="2" key="1">
    <citation type="submission" date="2022-08" db="EMBL/GenBank/DDBJ databases">
        <title>Novel sulphate-reducing endosymbionts in the free-living metamonad Anaeramoeba.</title>
        <authorList>
            <person name="Jerlstrom-Hultqvist J."/>
            <person name="Cepicka I."/>
            <person name="Gallot-Lavallee L."/>
            <person name="Salas-Leiva D."/>
            <person name="Curtis B.A."/>
            <person name="Zahonova K."/>
            <person name="Pipaliya S."/>
            <person name="Dacks J."/>
            <person name="Roger A.J."/>
        </authorList>
    </citation>
    <scope>NUCLEOTIDE SEQUENCE</scope>
    <source>
        <strain evidence="2">Busselton2</strain>
    </source>
</reference>
<feature type="transmembrane region" description="Helical" evidence="1">
    <location>
        <begin position="95"/>
        <end position="118"/>
    </location>
</feature>
<protein>
    <recommendedName>
        <fullName evidence="4">EamA domain-containing protein</fullName>
    </recommendedName>
</protein>
<gene>
    <name evidence="2" type="ORF">M0812_07769</name>
</gene>
<proteinExistence type="predicted"/>
<dbReference type="AlphaFoldDB" id="A0AAV8A1Q8"/>
<feature type="transmembrane region" description="Helical" evidence="1">
    <location>
        <begin position="124"/>
        <end position="141"/>
    </location>
</feature>
<organism evidence="2 3">
    <name type="scientific">Anaeramoeba flamelloides</name>
    <dbReference type="NCBI Taxonomy" id="1746091"/>
    <lineage>
        <taxon>Eukaryota</taxon>
        <taxon>Metamonada</taxon>
        <taxon>Anaeramoebidae</taxon>
        <taxon>Anaeramoeba</taxon>
    </lineage>
</organism>
<feature type="transmembrane region" description="Helical" evidence="1">
    <location>
        <begin position="226"/>
        <end position="244"/>
    </location>
</feature>
<accession>A0AAV8A1Q8</accession>
<keyword evidence="1" id="KW-0472">Membrane</keyword>
<feature type="transmembrane region" description="Helical" evidence="1">
    <location>
        <begin position="264"/>
        <end position="283"/>
    </location>
</feature>
<dbReference type="EMBL" id="JANTQA010000017">
    <property type="protein sequence ID" value="KAJ3446966.1"/>
    <property type="molecule type" value="Genomic_DNA"/>
</dbReference>
<evidence type="ECO:0000313" key="3">
    <source>
        <dbReference type="Proteomes" id="UP001146793"/>
    </source>
</evidence>
<keyword evidence="1" id="KW-1133">Transmembrane helix</keyword>
<name>A0AAV8A1Q8_9EUKA</name>
<sequence>MSDLNVHSVSKTKILSSVIIMLICGTCSIVFGKLQFQTKAVGRDGKKHYFNKPLYQNATMFLGMVLCFTFPLFLKSKEKKNDETKKPSSMKRLAKLSTAPATCDFLATYFMNIGLIFLPASMWQLLRGSIVIFSAILTVFYRKRKVPKFQWAGVSIVTIGLTLVGCAAILGTHDETGQQFSPVERGVGIILVILAQFIQALQTIIEETLLHDYEDTNPAHIVGFEGLWGLILCVVISSPIAYYVPEKSGFKEDSIDTFVMLGNSGFLVGTTFVYIVVILLYNYTGMVITDFSSALLRNILDGLRTLFIWVALIVVYYTSPDSGFGEKWSNWSYLQLGGFVTLIVGTFMYNKIIKFPCFNYSRGYTDIDSLNSQEDLLHSSALDNDDESVSSYLITDSDQK</sequence>